<dbReference type="FunFam" id="2.160.20.10:FF:000001">
    <property type="entry name" value="Pectinesterase"/>
    <property type="match status" value="1"/>
</dbReference>
<dbReference type="PROSITE" id="PS00503">
    <property type="entry name" value="PECTINESTERASE_2"/>
    <property type="match status" value="1"/>
</dbReference>
<evidence type="ECO:0000256" key="4">
    <source>
        <dbReference type="ARBA" id="ARBA00007786"/>
    </source>
</evidence>
<sequence length="535" mass="60005">MTMKITYTLLLSILIFSSLIFQTALSRSHHHRSSRIRTWCNKTPHPEPCNYCMSHSRHRLTPKHSTDFRKLMVQVALERAVNAKSYASQFEQNCENEPQKAAWTDCLKLFDNTVHQLNRTLQGLATKHKNCTNFDAQTWLSAALTNIHTCRDGSKDLNVSDFIAPIYTSNNNVSELISNSLAIGSQLLDKEDQKTTEGYESYPSWVSNHDRRLLAASSIKANLVVAKDGSGHFRTVQAALDLAAKRKRMTRFVIYVKKGVYRENIEVINTNTNIMLVGDSLRYTIITGSRSVKGGSTTYNSATAGIDGPGFIARGITFSNTAGALKGQAVALRSGSDLSVFYRCAFQGYQDTLMVHSQRQFYRECYIYGTIDFIFGNAAVVFQSCIIYVRRPIEGQVNVITAQARNDPFQNTGISIHNSQVRAAPDLQPMVSAYKTYLGRPWMKYSRVVFMKCYLDSLVDPAGWLEWQRTKFALSTLYYGEYQNFGPASSTRYRVKWPGFHVITSANEATSFTVGSLIAGRSWLPATGVPFTSGL</sequence>
<comment type="similarity">
    <text evidence="3">In the N-terminal section; belongs to the PMEI family.</text>
</comment>
<evidence type="ECO:0000256" key="6">
    <source>
        <dbReference type="ARBA" id="ARBA00022801"/>
    </source>
</evidence>
<keyword evidence="7 9" id="KW-0063">Aspartyl esterase</keyword>
<evidence type="ECO:0000256" key="9">
    <source>
        <dbReference type="RuleBase" id="RU000589"/>
    </source>
</evidence>
<dbReference type="EC" id="3.1.1.11" evidence="9"/>
<dbReference type="InterPro" id="IPR012334">
    <property type="entry name" value="Pectin_lyas_fold"/>
</dbReference>
<name>A0AAW1W5K7_RUBAR</name>
<proteinExistence type="inferred from homology"/>
<evidence type="ECO:0000259" key="10">
    <source>
        <dbReference type="SMART" id="SM00856"/>
    </source>
</evidence>
<protein>
    <recommendedName>
        <fullName evidence="9">Pectinesterase</fullName>
        <ecNumber evidence="9">3.1.1.11</ecNumber>
    </recommendedName>
</protein>
<dbReference type="EMBL" id="JBEDUW010000007">
    <property type="protein sequence ID" value="KAK9914050.1"/>
    <property type="molecule type" value="Genomic_DNA"/>
</dbReference>
<dbReference type="Gene3D" id="1.20.140.40">
    <property type="entry name" value="Invertase/pectin methylesterase inhibitor family protein"/>
    <property type="match status" value="1"/>
</dbReference>
<evidence type="ECO:0000256" key="5">
    <source>
        <dbReference type="ARBA" id="ARBA00022512"/>
    </source>
</evidence>
<comment type="similarity">
    <text evidence="4">In the C-terminal section; belongs to the pectinesterase family.</text>
</comment>
<dbReference type="Pfam" id="PF04043">
    <property type="entry name" value="PMEI"/>
    <property type="match status" value="1"/>
</dbReference>
<dbReference type="GO" id="GO:0042545">
    <property type="term" value="P:cell wall modification"/>
    <property type="evidence" value="ECO:0007669"/>
    <property type="project" value="UniProtKB-UniRule"/>
</dbReference>
<comment type="subcellular location">
    <subcellularLocation>
        <location evidence="1">Secreted</location>
        <location evidence="1">Cell wall</location>
    </subcellularLocation>
</comment>
<dbReference type="InterPro" id="IPR000070">
    <property type="entry name" value="Pectinesterase_cat"/>
</dbReference>
<gene>
    <name evidence="11" type="ORF">M0R45_037848</name>
</gene>
<dbReference type="Proteomes" id="UP001457282">
    <property type="component" value="Unassembled WGS sequence"/>
</dbReference>
<dbReference type="InterPro" id="IPR006501">
    <property type="entry name" value="Pectinesterase_inhib_dom"/>
</dbReference>
<dbReference type="SUPFAM" id="SSF101148">
    <property type="entry name" value="Plant invertase/pectin methylesterase inhibitor"/>
    <property type="match status" value="1"/>
</dbReference>
<dbReference type="SUPFAM" id="SSF51126">
    <property type="entry name" value="Pectin lyase-like"/>
    <property type="match status" value="1"/>
</dbReference>
<feature type="chain" id="PRO_5043108526" description="Pectinesterase" evidence="9">
    <location>
        <begin position="27"/>
        <end position="535"/>
    </location>
</feature>
<evidence type="ECO:0000256" key="2">
    <source>
        <dbReference type="ARBA" id="ARBA00005184"/>
    </source>
</evidence>
<evidence type="ECO:0000313" key="11">
    <source>
        <dbReference type="EMBL" id="KAK9914050.1"/>
    </source>
</evidence>
<evidence type="ECO:0000256" key="8">
    <source>
        <dbReference type="PROSITE-ProRule" id="PRU10040"/>
    </source>
</evidence>
<dbReference type="NCBIfam" id="TIGR01614">
    <property type="entry name" value="PME_inhib"/>
    <property type="match status" value="1"/>
</dbReference>
<dbReference type="InterPro" id="IPR033131">
    <property type="entry name" value="Pectinesterase_Asp_AS"/>
</dbReference>
<keyword evidence="9" id="KW-0732">Signal</keyword>
<dbReference type="GO" id="GO:0045490">
    <property type="term" value="P:pectin catabolic process"/>
    <property type="evidence" value="ECO:0007669"/>
    <property type="project" value="UniProtKB-UniRule"/>
</dbReference>
<keyword evidence="12" id="KW-1185">Reference proteome</keyword>
<keyword evidence="6 9" id="KW-0378">Hydrolase</keyword>
<dbReference type="SMART" id="SM00856">
    <property type="entry name" value="PMEI"/>
    <property type="match status" value="1"/>
</dbReference>
<comment type="pathway">
    <text evidence="2 9">Glycan metabolism; pectin degradation; 2-dehydro-3-deoxy-D-gluconate from pectin: step 1/5.</text>
</comment>
<reference evidence="11 12" key="1">
    <citation type="journal article" date="2023" name="G3 (Bethesda)">
        <title>A chromosome-length genome assembly and annotation of blackberry (Rubus argutus, cv. 'Hillquist').</title>
        <authorList>
            <person name="Bruna T."/>
            <person name="Aryal R."/>
            <person name="Dudchenko O."/>
            <person name="Sargent D.J."/>
            <person name="Mead D."/>
            <person name="Buti M."/>
            <person name="Cavallini A."/>
            <person name="Hytonen T."/>
            <person name="Andres J."/>
            <person name="Pham M."/>
            <person name="Weisz D."/>
            <person name="Mascagni F."/>
            <person name="Usai G."/>
            <person name="Natali L."/>
            <person name="Bassil N."/>
            <person name="Fernandez G.E."/>
            <person name="Lomsadze A."/>
            <person name="Armour M."/>
            <person name="Olukolu B."/>
            <person name="Poorten T."/>
            <person name="Britton C."/>
            <person name="Davik J."/>
            <person name="Ashrafi H."/>
            <person name="Aiden E.L."/>
            <person name="Borodovsky M."/>
            <person name="Worthington M."/>
        </authorList>
    </citation>
    <scope>NUCLEOTIDE SEQUENCE [LARGE SCALE GENOMIC DNA]</scope>
    <source>
        <strain evidence="11">PI 553951</strain>
    </source>
</reference>
<dbReference type="Pfam" id="PF01095">
    <property type="entry name" value="Pectinesterase"/>
    <property type="match status" value="1"/>
</dbReference>
<dbReference type="InterPro" id="IPR035513">
    <property type="entry name" value="Invertase/methylesterase_inhib"/>
</dbReference>
<comment type="catalytic activity">
    <reaction evidence="9">
        <text>[(1-&gt;4)-alpha-D-galacturonosyl methyl ester](n) + n H2O = [(1-&gt;4)-alpha-D-galacturonosyl](n) + n methanol + n H(+)</text>
        <dbReference type="Rhea" id="RHEA:22380"/>
        <dbReference type="Rhea" id="RHEA-COMP:14570"/>
        <dbReference type="Rhea" id="RHEA-COMP:14573"/>
        <dbReference type="ChEBI" id="CHEBI:15377"/>
        <dbReference type="ChEBI" id="CHEBI:15378"/>
        <dbReference type="ChEBI" id="CHEBI:17790"/>
        <dbReference type="ChEBI" id="CHEBI:140522"/>
        <dbReference type="ChEBI" id="CHEBI:140523"/>
        <dbReference type="EC" id="3.1.1.11"/>
    </reaction>
</comment>
<keyword evidence="5" id="KW-0134">Cell wall</keyword>
<accession>A0AAW1W5K7</accession>
<feature type="signal peptide" evidence="9">
    <location>
        <begin position="1"/>
        <end position="26"/>
    </location>
</feature>
<organism evidence="11 12">
    <name type="scientific">Rubus argutus</name>
    <name type="common">Southern blackberry</name>
    <dbReference type="NCBI Taxonomy" id="59490"/>
    <lineage>
        <taxon>Eukaryota</taxon>
        <taxon>Viridiplantae</taxon>
        <taxon>Streptophyta</taxon>
        <taxon>Embryophyta</taxon>
        <taxon>Tracheophyta</taxon>
        <taxon>Spermatophyta</taxon>
        <taxon>Magnoliopsida</taxon>
        <taxon>eudicotyledons</taxon>
        <taxon>Gunneridae</taxon>
        <taxon>Pentapetalae</taxon>
        <taxon>rosids</taxon>
        <taxon>fabids</taxon>
        <taxon>Rosales</taxon>
        <taxon>Rosaceae</taxon>
        <taxon>Rosoideae</taxon>
        <taxon>Rosoideae incertae sedis</taxon>
        <taxon>Rubus</taxon>
    </lineage>
</organism>
<evidence type="ECO:0000256" key="7">
    <source>
        <dbReference type="ARBA" id="ARBA00023085"/>
    </source>
</evidence>
<feature type="active site" evidence="8">
    <location>
        <position position="372"/>
    </location>
</feature>
<evidence type="ECO:0000256" key="3">
    <source>
        <dbReference type="ARBA" id="ARBA00006027"/>
    </source>
</evidence>
<dbReference type="AlphaFoldDB" id="A0AAW1W5K7"/>
<keyword evidence="5" id="KW-0964">Secreted</keyword>
<dbReference type="PANTHER" id="PTHR31707">
    <property type="entry name" value="PECTINESTERASE"/>
    <property type="match status" value="1"/>
</dbReference>
<dbReference type="Gene3D" id="2.160.20.10">
    <property type="entry name" value="Single-stranded right-handed beta-helix, Pectin lyase-like"/>
    <property type="match status" value="1"/>
</dbReference>
<feature type="domain" description="Pectinesterase inhibitor" evidence="10">
    <location>
        <begin position="31"/>
        <end position="183"/>
    </location>
</feature>
<dbReference type="GO" id="GO:0004857">
    <property type="term" value="F:enzyme inhibitor activity"/>
    <property type="evidence" value="ECO:0007669"/>
    <property type="project" value="InterPro"/>
</dbReference>
<evidence type="ECO:0000256" key="1">
    <source>
        <dbReference type="ARBA" id="ARBA00004191"/>
    </source>
</evidence>
<evidence type="ECO:0000313" key="12">
    <source>
        <dbReference type="Proteomes" id="UP001457282"/>
    </source>
</evidence>
<dbReference type="CDD" id="cd15798">
    <property type="entry name" value="PMEI-like_3"/>
    <property type="match status" value="1"/>
</dbReference>
<comment type="caution">
    <text evidence="11">The sequence shown here is derived from an EMBL/GenBank/DDBJ whole genome shotgun (WGS) entry which is preliminary data.</text>
</comment>
<dbReference type="InterPro" id="IPR011050">
    <property type="entry name" value="Pectin_lyase_fold/virulence"/>
</dbReference>
<dbReference type="GO" id="GO:0030599">
    <property type="term" value="F:pectinesterase activity"/>
    <property type="evidence" value="ECO:0007669"/>
    <property type="project" value="UniProtKB-UniRule"/>
</dbReference>